<evidence type="ECO:0000256" key="2">
    <source>
        <dbReference type="SAM" id="MobiDB-lite"/>
    </source>
</evidence>
<feature type="region of interest" description="Disordered" evidence="2">
    <location>
        <begin position="490"/>
        <end position="569"/>
    </location>
</feature>
<proteinExistence type="predicted"/>
<gene>
    <name evidence="3" type="ORF">FVE85_8837</name>
</gene>
<evidence type="ECO:0000313" key="4">
    <source>
        <dbReference type="Proteomes" id="UP000324585"/>
    </source>
</evidence>
<keyword evidence="4" id="KW-1185">Reference proteome</keyword>
<feature type="coiled-coil region" evidence="1">
    <location>
        <begin position="5"/>
        <end position="32"/>
    </location>
</feature>
<evidence type="ECO:0000313" key="3">
    <source>
        <dbReference type="EMBL" id="KAA8493392.1"/>
    </source>
</evidence>
<dbReference type="Proteomes" id="UP000324585">
    <property type="component" value="Unassembled WGS sequence"/>
</dbReference>
<accession>A0A5J4YRG6</accession>
<evidence type="ECO:0000256" key="1">
    <source>
        <dbReference type="SAM" id="Coils"/>
    </source>
</evidence>
<feature type="compositionally biased region" description="Basic and acidic residues" evidence="2">
    <location>
        <begin position="548"/>
        <end position="569"/>
    </location>
</feature>
<dbReference type="AlphaFoldDB" id="A0A5J4YRG6"/>
<name>A0A5J4YRG6_PORPP</name>
<dbReference type="EMBL" id="VRMN01000007">
    <property type="protein sequence ID" value="KAA8493392.1"/>
    <property type="molecule type" value="Genomic_DNA"/>
</dbReference>
<dbReference type="OrthoDB" id="13267at2759"/>
<reference evidence="4" key="1">
    <citation type="journal article" date="2019" name="Nat. Commun.">
        <title>Expansion of phycobilisome linker gene families in mesophilic red algae.</title>
        <authorList>
            <person name="Lee J."/>
            <person name="Kim D."/>
            <person name="Bhattacharya D."/>
            <person name="Yoon H.S."/>
        </authorList>
    </citation>
    <scope>NUCLEOTIDE SEQUENCE [LARGE SCALE GENOMIC DNA]</scope>
    <source>
        <strain evidence="4">CCMP 1328</strain>
    </source>
</reference>
<organism evidence="3 4">
    <name type="scientific">Porphyridium purpureum</name>
    <name type="common">Red alga</name>
    <name type="synonym">Porphyridium cruentum</name>
    <dbReference type="NCBI Taxonomy" id="35688"/>
    <lineage>
        <taxon>Eukaryota</taxon>
        <taxon>Rhodophyta</taxon>
        <taxon>Bangiophyceae</taxon>
        <taxon>Porphyridiales</taxon>
        <taxon>Porphyridiaceae</taxon>
        <taxon>Porphyridium</taxon>
    </lineage>
</organism>
<comment type="caution">
    <text evidence="3">The sequence shown here is derived from an EMBL/GenBank/DDBJ whole genome shotgun (WGS) entry which is preliminary data.</text>
</comment>
<sequence length="569" mass="62997">MARIRAELSIDLQVAQQRIEGLEEELAQERAVRTAVVAVGYQQGKTLVPARTITYDGERDLVNITTWISAARNRVIAPYVEELEALSGPWDARTEKRVARNLSSYLCGNAALWWIRLKDQPELAEDFLKALEARFVPSESYNGYDRFLDKDVRIQAELKGPTRLHDFIRVALEVDAIMHPDRAAPIRNGRPSTSHDGPTPMELGTVEKLSRKSWNSSHETSAGAIVAVETRRRTRAIKTYVSLALCERIGAAVDKTVVFGGVHLKDGNMSKTIGTARLTLKMPRTQDSRLLAVVHVAQLELTVGLDWLRAQKARFLVGQMVLLSTDTEMQGDFRTINARNDAAGSRMSQHDILHLPARADCSICSMGKISRARAMRKSGDGSEQVSLVMRAGTAYEKWYGNERKLVIPAFSQCVVVYAEASGKCEPKGIPAIVVEVRVPTSEVVKQRLKCLIVPVADLRPAAARWVQEWKCLPDKFPVLKYGLRPAEEGHARGQDVSEQVSSDSEPLLVSSDDEGGHVQETYDVGPEVTGSDGVQSNAMQDVSAIGADDARVKRNKRDGLSSKRYWSDQ</sequence>
<keyword evidence="1" id="KW-0175">Coiled coil</keyword>
<protein>
    <submittedName>
        <fullName evidence="3">Uncharacterized protein</fullName>
    </submittedName>
</protein>